<sequence length="466" mass="52077">MEHSTGVPRHPDVEIGDAGSCELEKAGRGNEFDNSRRIGGADCAAENQDGPSGLRIADSRVAAVDQGDTNVDRQNDKAQGGANRIASVKRPFIELPLDEGRGEDGHVDKKANLSCSGIEEPELIVPIPCQVGAGYLPCLQAVERGSDYVPEMGVRLKDMERASSTLQDFVSSYFMFHEMDPHRPEDVFRFLPVLAYVEAYMYKLDELNEEVVNGALTVRGSGMRCQPPCSTTSELSVHRKTSNGGERITMTSNGDSRQRCVDGYDPSESEHGADERVASFVCDDNLDPFKGLKDLLRERKLLTDRLVLELDSGTEFWKLERSLCKAVAEGRPILREDVLKALKFKSFDYRVLSLLLYGLRGVEVNSLHMDFLSVSELLVEIADDLYDYEDDIIKNTFNVLRMFVVIYGPRQAPIELAKLIGETERRYHAMICQLEPDLASKYKKRCMEATLEGNYHTLALFTEGNK</sequence>
<dbReference type="OrthoDB" id="511315at2759"/>
<dbReference type="AlphaFoldDB" id="A0A388L7R2"/>
<dbReference type="Proteomes" id="UP000265515">
    <property type="component" value="Unassembled WGS sequence"/>
</dbReference>
<dbReference type="EMBL" id="BFEA01000292">
    <property type="protein sequence ID" value="GBG78345.1"/>
    <property type="molecule type" value="Genomic_DNA"/>
</dbReference>
<evidence type="ECO:0000313" key="2">
    <source>
        <dbReference type="EMBL" id="GBG78345.1"/>
    </source>
</evidence>
<evidence type="ECO:0000313" key="3">
    <source>
        <dbReference type="Proteomes" id="UP000265515"/>
    </source>
</evidence>
<feature type="region of interest" description="Disordered" evidence="1">
    <location>
        <begin position="230"/>
        <end position="272"/>
    </location>
</feature>
<gene>
    <name evidence="2" type="ORF">CBR_g26374</name>
</gene>
<dbReference type="Gramene" id="GBG78345">
    <property type="protein sequence ID" value="GBG78345"/>
    <property type="gene ID" value="CBR_g26374"/>
</dbReference>
<keyword evidence="3" id="KW-1185">Reference proteome</keyword>
<accession>A0A388L7R2</accession>
<evidence type="ECO:0000256" key="1">
    <source>
        <dbReference type="SAM" id="MobiDB-lite"/>
    </source>
</evidence>
<dbReference type="OMA" id="ANECAGR"/>
<reference evidence="2 3" key="1">
    <citation type="journal article" date="2018" name="Cell">
        <title>The Chara Genome: Secondary Complexity and Implications for Plant Terrestrialization.</title>
        <authorList>
            <person name="Nishiyama T."/>
            <person name="Sakayama H."/>
            <person name="Vries J.D."/>
            <person name="Buschmann H."/>
            <person name="Saint-Marcoux D."/>
            <person name="Ullrich K.K."/>
            <person name="Haas F.B."/>
            <person name="Vanderstraeten L."/>
            <person name="Becker D."/>
            <person name="Lang D."/>
            <person name="Vosolsobe S."/>
            <person name="Rombauts S."/>
            <person name="Wilhelmsson P.K.I."/>
            <person name="Janitza P."/>
            <person name="Kern R."/>
            <person name="Heyl A."/>
            <person name="Rumpler F."/>
            <person name="Villalobos L.I.A.C."/>
            <person name="Clay J.M."/>
            <person name="Skokan R."/>
            <person name="Toyoda A."/>
            <person name="Suzuki Y."/>
            <person name="Kagoshima H."/>
            <person name="Schijlen E."/>
            <person name="Tajeshwar N."/>
            <person name="Catarino B."/>
            <person name="Hetherington A.J."/>
            <person name="Saltykova A."/>
            <person name="Bonnot C."/>
            <person name="Breuninger H."/>
            <person name="Symeonidi A."/>
            <person name="Radhakrishnan G.V."/>
            <person name="Van Nieuwerburgh F."/>
            <person name="Deforce D."/>
            <person name="Chang C."/>
            <person name="Karol K.G."/>
            <person name="Hedrich R."/>
            <person name="Ulvskov P."/>
            <person name="Glockner G."/>
            <person name="Delwiche C.F."/>
            <person name="Petrasek J."/>
            <person name="Van de Peer Y."/>
            <person name="Friml J."/>
            <person name="Beilby M."/>
            <person name="Dolan L."/>
            <person name="Kohara Y."/>
            <person name="Sugano S."/>
            <person name="Fujiyama A."/>
            <person name="Delaux P.-M."/>
            <person name="Quint M."/>
            <person name="TheiBen G."/>
            <person name="Hagemann M."/>
            <person name="Harholt J."/>
            <person name="Dunand C."/>
            <person name="Zachgo S."/>
            <person name="Langdale J."/>
            <person name="Maumus F."/>
            <person name="Straeten D.V.D."/>
            <person name="Gould S.B."/>
            <person name="Rensing S.A."/>
        </authorList>
    </citation>
    <scope>NUCLEOTIDE SEQUENCE [LARGE SCALE GENOMIC DNA]</scope>
    <source>
        <strain evidence="2 3">S276</strain>
    </source>
</reference>
<name>A0A388L7R2_CHABU</name>
<comment type="caution">
    <text evidence="2">The sequence shown here is derived from an EMBL/GenBank/DDBJ whole genome shotgun (WGS) entry which is preliminary data.</text>
</comment>
<dbReference type="PANTHER" id="PTHR35754">
    <property type="entry name" value="ATP SYNTHASE SUBUNIT B"/>
    <property type="match status" value="1"/>
</dbReference>
<protein>
    <submittedName>
        <fullName evidence="2">Uncharacterized protein</fullName>
    </submittedName>
</protein>
<organism evidence="2 3">
    <name type="scientific">Chara braunii</name>
    <name type="common">Braun's stonewort</name>
    <dbReference type="NCBI Taxonomy" id="69332"/>
    <lineage>
        <taxon>Eukaryota</taxon>
        <taxon>Viridiplantae</taxon>
        <taxon>Streptophyta</taxon>
        <taxon>Charophyceae</taxon>
        <taxon>Charales</taxon>
        <taxon>Characeae</taxon>
        <taxon>Chara</taxon>
    </lineage>
</organism>
<proteinExistence type="predicted"/>
<dbReference type="PANTHER" id="PTHR35754:SF2">
    <property type="entry name" value="ATP SYNTHASE SUBUNIT B"/>
    <property type="match status" value="1"/>
</dbReference>
<feature type="compositionally biased region" description="Basic and acidic residues" evidence="1">
    <location>
        <begin position="256"/>
        <end position="272"/>
    </location>
</feature>